<dbReference type="Proteomes" id="UP000290289">
    <property type="component" value="Chromosome 3"/>
</dbReference>
<comment type="caution">
    <text evidence="1">The sequence shown here is derived from an EMBL/GenBank/DDBJ whole genome shotgun (WGS) entry which is preliminary data.</text>
</comment>
<keyword evidence="2" id="KW-1185">Reference proteome</keyword>
<organism evidence="1 2">
    <name type="scientific">Malus domestica</name>
    <name type="common">Apple</name>
    <name type="synonym">Pyrus malus</name>
    <dbReference type="NCBI Taxonomy" id="3750"/>
    <lineage>
        <taxon>Eukaryota</taxon>
        <taxon>Viridiplantae</taxon>
        <taxon>Streptophyta</taxon>
        <taxon>Embryophyta</taxon>
        <taxon>Tracheophyta</taxon>
        <taxon>Spermatophyta</taxon>
        <taxon>Magnoliopsida</taxon>
        <taxon>eudicotyledons</taxon>
        <taxon>Gunneridae</taxon>
        <taxon>Pentapetalae</taxon>
        <taxon>rosids</taxon>
        <taxon>fabids</taxon>
        <taxon>Rosales</taxon>
        <taxon>Rosaceae</taxon>
        <taxon>Amygdaloideae</taxon>
        <taxon>Maleae</taxon>
        <taxon>Malus</taxon>
    </lineage>
</organism>
<evidence type="ECO:0000313" key="2">
    <source>
        <dbReference type="Proteomes" id="UP000290289"/>
    </source>
</evidence>
<name>A0A498K6F9_MALDO</name>
<dbReference type="AlphaFoldDB" id="A0A498K6F9"/>
<evidence type="ECO:0000313" key="1">
    <source>
        <dbReference type="EMBL" id="RXI03849.1"/>
    </source>
</evidence>
<accession>A0A498K6F9</accession>
<dbReference type="EMBL" id="RDQH01000329">
    <property type="protein sequence ID" value="RXI03849.1"/>
    <property type="molecule type" value="Genomic_DNA"/>
</dbReference>
<reference evidence="1 2" key="1">
    <citation type="submission" date="2018-10" db="EMBL/GenBank/DDBJ databases">
        <title>A high-quality apple genome assembly.</title>
        <authorList>
            <person name="Hu J."/>
        </authorList>
    </citation>
    <scope>NUCLEOTIDE SEQUENCE [LARGE SCALE GENOMIC DNA]</scope>
    <source>
        <strain evidence="2">cv. HFTH1</strain>
        <tissue evidence="1">Young leaf</tissue>
    </source>
</reference>
<sequence length="63" mass="7490">MRGSKGERERERALIEVVIRRKVNIFMVKHVICNLLFNSYFAPKHFLLIPNNLYSQLHYPVSC</sequence>
<proteinExistence type="predicted"/>
<protein>
    <submittedName>
        <fullName evidence="1">Uncharacterized protein</fullName>
    </submittedName>
</protein>
<gene>
    <name evidence="1" type="ORF">DVH24_038123</name>
</gene>